<evidence type="ECO:0000259" key="11">
    <source>
        <dbReference type="PROSITE" id="PS51204"/>
    </source>
</evidence>
<evidence type="ECO:0000256" key="4">
    <source>
        <dbReference type="ARBA" id="ARBA00022853"/>
    </source>
</evidence>
<sequence length="1330" mass="143998">MLRAGLQTELANRYFSIATLPPRPDTRDILVQDQSLQTDIELLTKQPEKGEESRTSRHGVNVVGDENTPISNNILPHGSKEDGLDAIATPVGDDLKPNGQKDVARGQDAVLADHGSIDGADNMNVEILPPSIPEKARISELGSPSRSLGIDIGSTGAVKNSLSKVKPGLSIPGADKAVEDTVMADAHSSPASSHGAASSNQEAAVGSPTTSPSEGIDSSAVDRLDAELAATSAKGLSDSRGAHPEPVASSTQDVSSDPPARSASAVQAEAEGQKVGVLSHNRRVVGWSILTSKKATSESSAAAMPLTNPRRVLASQTAMPSPPERMTTRVSSGAIRHKSVSEILGETPKATSPSNEKGPSERTSADSSRAGSVAVSVATGSGRPTPDNTIQLRQADRRDKERSRLSTVVFAKQQPVDRMDSTELLLKVAGENPFLTSQERDYLWTLFESRAHTPPRALPLGTLLQTAHKTLTTSDHLIDYQEQMNCRTLKRIYQLQNANRWPLRQMERAAEPPRATSHWDFLLDHMKWLRTDFREERKWKLAAAKGMAEWCAEWWASDAKGRKALQVQVRAPRILPQPSDDTDVSMEDQAADIESSHPTPELVEEDDSVSDGFIEDPRELRFANAPAAIFSLGPGDFSFPISKTPTADKLLNELPLYQPARVEPDLALSDLAERMDARWKKDILPVSKFATAKIRFITKKVNRKRSRYDYESDDDDGRDSVPLASEQKDVGLFMPENKHIRDRIHPGHQFRPPTEHPMPTQAFFEARTSSHWTHTEDDELRKLVKDYSYNWSLISSCLTPKSMYHSGYERRTPWECFERWIGLEGLPADMSKTPYFRAYHSRIEAAGRNVLAQQQAAQQAAAANGQPSIPPRKRTTQPMRVERRRATKHLAMIDAMRKLAKKRETALQKAQHAAGLAAMRRGNEAKQPSKPPISTPAEFSRLKHERELKAAEKAELYRQQVLAHQKAAMQHRTAQAAPPNPVPNGATRASNGIPVAASPNGGPAHLAGAPTGPNGQVLPQNQPRTHPALQGLPTGASPSGPLPTSMINMKGLPAGQLPPNLVARGLPANGMPANTPESLRILYEANRVQAEQQRFLAQRQQQAQIAQQQGAHGQGGPHSSPTMNMASVNGAPNSAILAAMQAAGGMPSPSLQAGNSPRTNPGQPLSSGMVPAISQIISSIQARNPELSPDEVQRLATHQLNKFQQQQQAQQRNLNQAALNAAAGAANAGAHAANANYAVNGQRPGMMTNEQVQAYNQLMRQQQAAQRANGGPPVQMVGSMNGNRPMSAHGQNPSRSATPQNQRSGSHGLSVNTPTGQSKSPNVQQAQPTS</sequence>
<reference evidence="12 13" key="2">
    <citation type="submission" date="2015-05" db="EMBL/GenBank/DDBJ databases">
        <authorList>
            <person name="Morales-Cruz A."/>
            <person name="Amrine K.C."/>
            <person name="Cantu D."/>
        </authorList>
    </citation>
    <scope>NUCLEOTIDE SEQUENCE [LARGE SCALE GENOMIC DNA]</scope>
    <source>
        <strain evidence="12">UCRPC4</strain>
    </source>
</reference>
<dbReference type="GO" id="GO:0006281">
    <property type="term" value="P:DNA repair"/>
    <property type="evidence" value="ECO:0007669"/>
    <property type="project" value="UniProtKB-KW"/>
</dbReference>
<comment type="subcellular location">
    <subcellularLocation>
        <location evidence="1">Nucleus</location>
    </subcellularLocation>
</comment>
<dbReference type="Gene3D" id="1.10.10.60">
    <property type="entry name" value="Homeodomain-like"/>
    <property type="match status" value="1"/>
</dbReference>
<feature type="region of interest" description="Disordered" evidence="9">
    <location>
        <begin position="315"/>
        <end position="405"/>
    </location>
</feature>
<feature type="compositionally biased region" description="Polar residues" evidence="9">
    <location>
        <begin position="1117"/>
        <end position="1129"/>
    </location>
</feature>
<dbReference type="PROSITE" id="PS50090">
    <property type="entry name" value="MYB_LIKE"/>
    <property type="match status" value="1"/>
</dbReference>
<feature type="compositionally biased region" description="Polar residues" evidence="9">
    <location>
        <begin position="1013"/>
        <end position="1024"/>
    </location>
</feature>
<evidence type="ECO:0000256" key="7">
    <source>
        <dbReference type="ARBA" id="ARBA00025178"/>
    </source>
</evidence>
<evidence type="ECO:0000256" key="6">
    <source>
        <dbReference type="ARBA" id="ARBA00023242"/>
    </source>
</evidence>
<dbReference type="PROSITE" id="PS51204">
    <property type="entry name" value="HSA"/>
    <property type="match status" value="1"/>
</dbReference>
<accession>A0A0G2DY54</accession>
<evidence type="ECO:0000313" key="13">
    <source>
        <dbReference type="Proteomes" id="UP000053317"/>
    </source>
</evidence>
<feature type="compositionally biased region" description="Basic and acidic residues" evidence="9">
    <location>
        <begin position="394"/>
        <end position="404"/>
    </location>
</feature>
<dbReference type="SUPFAM" id="SSF46689">
    <property type="entry name" value="Homeodomain-like"/>
    <property type="match status" value="1"/>
</dbReference>
<feature type="compositionally biased region" description="Basic and acidic residues" evidence="9">
    <location>
        <begin position="46"/>
        <end position="55"/>
    </location>
</feature>
<feature type="compositionally biased region" description="Low complexity" evidence="9">
    <location>
        <begin position="365"/>
        <end position="382"/>
    </location>
</feature>
<evidence type="ECO:0000256" key="5">
    <source>
        <dbReference type="ARBA" id="ARBA00023204"/>
    </source>
</evidence>
<keyword evidence="4" id="KW-0156">Chromatin regulator</keyword>
<feature type="region of interest" description="Disordered" evidence="9">
    <location>
        <begin position="707"/>
        <end position="726"/>
    </location>
</feature>
<feature type="region of interest" description="Disordered" evidence="9">
    <location>
        <begin position="1093"/>
        <end position="1129"/>
    </location>
</feature>
<dbReference type="Pfam" id="PF07529">
    <property type="entry name" value="HSA"/>
    <property type="match status" value="1"/>
</dbReference>
<comment type="caution">
    <text evidence="12">The sequence shown here is derived from an EMBL/GenBank/DDBJ whole genome shotgun (WGS) entry which is preliminary data.</text>
</comment>
<evidence type="ECO:0000256" key="2">
    <source>
        <dbReference type="ARBA" id="ARBA00008913"/>
    </source>
</evidence>
<organism evidence="12 13">
    <name type="scientific">Phaeomoniella chlamydospora</name>
    <name type="common">Phaeoacremonium chlamydosporum</name>
    <dbReference type="NCBI Taxonomy" id="158046"/>
    <lineage>
        <taxon>Eukaryota</taxon>
        <taxon>Fungi</taxon>
        <taxon>Dikarya</taxon>
        <taxon>Ascomycota</taxon>
        <taxon>Pezizomycotina</taxon>
        <taxon>Eurotiomycetes</taxon>
        <taxon>Chaetothyriomycetidae</taxon>
        <taxon>Phaeomoniellales</taxon>
        <taxon>Phaeomoniellaceae</taxon>
        <taxon>Phaeomoniella</taxon>
    </lineage>
</organism>
<evidence type="ECO:0000313" key="12">
    <source>
        <dbReference type="EMBL" id="KKY15056.1"/>
    </source>
</evidence>
<keyword evidence="3" id="KW-0227">DNA damage</keyword>
<evidence type="ECO:0000256" key="8">
    <source>
        <dbReference type="ARBA" id="ARBA00029670"/>
    </source>
</evidence>
<keyword evidence="13" id="KW-1185">Reference proteome</keyword>
<dbReference type="Pfam" id="PF13921">
    <property type="entry name" value="Myb_DNA-bind_6"/>
    <property type="match status" value="1"/>
</dbReference>
<feature type="compositionally biased region" description="Acidic residues" evidence="9">
    <location>
        <begin position="580"/>
        <end position="591"/>
    </location>
</feature>
<feature type="region of interest" description="Disordered" evidence="9">
    <location>
        <begin position="1144"/>
        <end position="1169"/>
    </location>
</feature>
<dbReference type="SMART" id="SM00573">
    <property type="entry name" value="HSA"/>
    <property type="match status" value="1"/>
</dbReference>
<dbReference type="InterPro" id="IPR001005">
    <property type="entry name" value="SANT/Myb"/>
</dbReference>
<name>A0A0G2DY54_PHACM</name>
<dbReference type="GO" id="GO:0006325">
    <property type="term" value="P:chromatin organization"/>
    <property type="evidence" value="ECO:0007669"/>
    <property type="project" value="UniProtKB-KW"/>
</dbReference>
<dbReference type="InterPro" id="IPR009057">
    <property type="entry name" value="Homeodomain-like_sf"/>
</dbReference>
<feature type="domain" description="Myb-like" evidence="10">
    <location>
        <begin position="772"/>
        <end position="824"/>
    </location>
</feature>
<feature type="compositionally biased region" description="Low complexity" evidence="9">
    <location>
        <begin position="1093"/>
        <end position="1111"/>
    </location>
</feature>
<dbReference type="GO" id="GO:0003682">
    <property type="term" value="F:chromatin binding"/>
    <property type="evidence" value="ECO:0007669"/>
    <property type="project" value="TreeGrafter"/>
</dbReference>
<gene>
    <name evidence="12" type="ORF">UCRPC4_g06484</name>
</gene>
<evidence type="ECO:0000259" key="10">
    <source>
        <dbReference type="PROSITE" id="PS50090"/>
    </source>
</evidence>
<feature type="region of interest" description="Disordered" evidence="9">
    <location>
        <begin position="45"/>
        <end position="101"/>
    </location>
</feature>
<feature type="region of interest" description="Disordered" evidence="9">
    <location>
        <begin position="573"/>
        <end position="607"/>
    </location>
</feature>
<dbReference type="PANTHER" id="PTHR46459:SF1">
    <property type="entry name" value="E1A-BINDING PROTEIN P400"/>
    <property type="match status" value="1"/>
</dbReference>
<proteinExistence type="inferred from homology"/>
<comment type="similarity">
    <text evidence="2">Belongs to the EAF1 family.</text>
</comment>
<feature type="domain" description="HSA" evidence="11">
    <location>
        <begin position="506"/>
        <end position="579"/>
    </location>
</feature>
<evidence type="ECO:0000256" key="3">
    <source>
        <dbReference type="ARBA" id="ARBA00022763"/>
    </source>
</evidence>
<dbReference type="PANTHER" id="PTHR46459">
    <property type="entry name" value="E1A-BINDING PROTEIN P400-RELATED"/>
    <property type="match status" value="1"/>
</dbReference>
<feature type="compositionally biased region" description="Polar residues" evidence="9">
    <location>
        <begin position="1149"/>
        <end position="1166"/>
    </location>
</feature>
<dbReference type="OrthoDB" id="5364245at2759"/>
<dbReference type="CDD" id="cd00167">
    <property type="entry name" value="SANT"/>
    <property type="match status" value="1"/>
</dbReference>
<protein>
    <recommendedName>
        <fullName evidence="8">Vacuolar import and degradation protein 21</fullName>
    </recommendedName>
</protein>
<dbReference type="GO" id="GO:0035267">
    <property type="term" value="C:NuA4 histone acetyltransferase complex"/>
    <property type="evidence" value="ECO:0007669"/>
    <property type="project" value="UniProtKB-ARBA"/>
</dbReference>
<dbReference type="InterPro" id="IPR014012">
    <property type="entry name" value="HSA_dom"/>
</dbReference>
<keyword evidence="5" id="KW-0234">DNA repair</keyword>
<feature type="region of interest" description="Disordered" evidence="9">
    <location>
        <begin position="232"/>
        <end position="274"/>
    </location>
</feature>
<feature type="region of interest" description="Disordered" evidence="9">
    <location>
        <begin position="857"/>
        <end position="881"/>
    </location>
</feature>
<evidence type="ECO:0000256" key="9">
    <source>
        <dbReference type="SAM" id="MobiDB-lite"/>
    </source>
</evidence>
<dbReference type="SMART" id="SM00717">
    <property type="entry name" value="SANT"/>
    <property type="match status" value="1"/>
</dbReference>
<evidence type="ECO:0000256" key="1">
    <source>
        <dbReference type="ARBA" id="ARBA00004123"/>
    </source>
</evidence>
<dbReference type="GO" id="GO:0005634">
    <property type="term" value="C:nucleus"/>
    <property type="evidence" value="ECO:0007669"/>
    <property type="project" value="UniProtKB-SubCell"/>
</dbReference>
<comment type="function">
    <text evidence="7">Component of the NuA4 histone acetyltransferase complex which is involved in transcriptional activation of selected genes principally by acetylation of nucleosomal histone H4 and H2A. The NuA4 complex is also involved in DNA repair.</text>
</comment>
<feature type="compositionally biased region" description="Polar residues" evidence="9">
    <location>
        <begin position="1278"/>
        <end position="1330"/>
    </location>
</feature>
<feature type="region of interest" description="Disordered" evidence="9">
    <location>
        <begin position="996"/>
        <end position="1041"/>
    </location>
</feature>
<reference evidence="12 13" key="1">
    <citation type="submission" date="2015-05" db="EMBL/GenBank/DDBJ databases">
        <title>Distinctive expansion of gene families associated with plant cell wall degradation and secondary metabolism in the genomes of grapevine trunk pathogens.</title>
        <authorList>
            <person name="Lawrence D.P."/>
            <person name="Travadon R."/>
            <person name="Rolshausen P.E."/>
            <person name="Baumgartner K."/>
        </authorList>
    </citation>
    <scope>NUCLEOTIDE SEQUENCE [LARGE SCALE GENOMIC DNA]</scope>
    <source>
        <strain evidence="12">UCRPC4</strain>
    </source>
</reference>
<dbReference type="Proteomes" id="UP000053317">
    <property type="component" value="Unassembled WGS sequence"/>
</dbReference>
<keyword evidence="6" id="KW-0539">Nucleus</keyword>
<dbReference type="EMBL" id="LCWF01000196">
    <property type="protein sequence ID" value="KKY15056.1"/>
    <property type="molecule type" value="Genomic_DNA"/>
</dbReference>
<feature type="compositionally biased region" description="Low complexity" evidence="9">
    <location>
        <begin position="184"/>
        <end position="199"/>
    </location>
</feature>
<feature type="region of interest" description="Disordered" evidence="9">
    <location>
        <begin position="1260"/>
        <end position="1330"/>
    </location>
</feature>
<feature type="region of interest" description="Disordered" evidence="9">
    <location>
        <begin position="184"/>
        <end position="217"/>
    </location>
</feature>